<sequence>MKQTSPLVYRNLDNIITGDVKKKGVTYTRILIRKKRQNGEYLCTSITIILTSSPPKWDPSQIFDNITLSRFLQAENTHDQTFLAPILGFKKRLEQRRIVPTHVHKPAEDKETGLYKLSKTLVGDDWGKFYLEEPVNDPPPQPAPSSPPASSPVSTPPSDSSSTTSSPQLSSSQTETPSSAASPAPPLNYVSSSEINQVMSIYLGQKFGLGDRALTTSLALSTNWAAQMRRYNPTTPLDQSVNR</sequence>
<organism evidence="2 3">
    <name type="scientific">Marasmiellus scandens</name>
    <dbReference type="NCBI Taxonomy" id="2682957"/>
    <lineage>
        <taxon>Eukaryota</taxon>
        <taxon>Fungi</taxon>
        <taxon>Dikarya</taxon>
        <taxon>Basidiomycota</taxon>
        <taxon>Agaricomycotina</taxon>
        <taxon>Agaricomycetes</taxon>
        <taxon>Agaricomycetidae</taxon>
        <taxon>Agaricales</taxon>
        <taxon>Marasmiineae</taxon>
        <taxon>Omphalotaceae</taxon>
        <taxon>Marasmiellus</taxon>
    </lineage>
</organism>
<name>A0ABR1JMF6_9AGAR</name>
<feature type="compositionally biased region" description="Pro residues" evidence="1">
    <location>
        <begin position="136"/>
        <end position="150"/>
    </location>
</feature>
<protein>
    <submittedName>
        <fullName evidence="2">Uncharacterized protein</fullName>
    </submittedName>
</protein>
<evidence type="ECO:0000256" key="1">
    <source>
        <dbReference type="SAM" id="MobiDB-lite"/>
    </source>
</evidence>
<proteinExistence type="predicted"/>
<accession>A0ABR1JMF6</accession>
<feature type="region of interest" description="Disordered" evidence="1">
    <location>
        <begin position="130"/>
        <end position="185"/>
    </location>
</feature>
<gene>
    <name evidence="2" type="ORF">VKT23_007453</name>
</gene>
<evidence type="ECO:0000313" key="2">
    <source>
        <dbReference type="EMBL" id="KAK7462874.1"/>
    </source>
</evidence>
<feature type="compositionally biased region" description="Low complexity" evidence="1">
    <location>
        <begin position="151"/>
        <end position="182"/>
    </location>
</feature>
<comment type="caution">
    <text evidence="2">The sequence shown here is derived from an EMBL/GenBank/DDBJ whole genome shotgun (WGS) entry which is preliminary data.</text>
</comment>
<dbReference type="Proteomes" id="UP001498398">
    <property type="component" value="Unassembled WGS sequence"/>
</dbReference>
<evidence type="ECO:0000313" key="3">
    <source>
        <dbReference type="Proteomes" id="UP001498398"/>
    </source>
</evidence>
<reference evidence="2 3" key="1">
    <citation type="submission" date="2024-01" db="EMBL/GenBank/DDBJ databases">
        <title>A draft genome for the cacao thread blight pathogen Marasmiellus scandens.</title>
        <authorList>
            <person name="Baruah I.K."/>
            <person name="Leung J."/>
            <person name="Bukari Y."/>
            <person name="Amoako-Attah I."/>
            <person name="Meinhardt L.W."/>
            <person name="Bailey B.A."/>
            <person name="Cohen S.P."/>
        </authorList>
    </citation>
    <scope>NUCLEOTIDE SEQUENCE [LARGE SCALE GENOMIC DNA]</scope>
    <source>
        <strain evidence="2 3">GH-19</strain>
    </source>
</reference>
<keyword evidence="3" id="KW-1185">Reference proteome</keyword>
<dbReference type="EMBL" id="JBANRG010000010">
    <property type="protein sequence ID" value="KAK7462874.1"/>
    <property type="molecule type" value="Genomic_DNA"/>
</dbReference>